<dbReference type="InterPro" id="IPR026521">
    <property type="entry name" value="THAP2"/>
</dbReference>
<evidence type="ECO:0000256" key="6">
    <source>
        <dbReference type="SAM" id="Coils"/>
    </source>
</evidence>
<dbReference type="InterPro" id="IPR038441">
    <property type="entry name" value="THAP_Znf_sf"/>
</dbReference>
<evidence type="ECO:0000256" key="3">
    <source>
        <dbReference type="ARBA" id="ARBA00022833"/>
    </source>
</evidence>
<dbReference type="GO" id="GO:0008270">
    <property type="term" value="F:zinc ion binding"/>
    <property type="evidence" value="ECO:0007669"/>
    <property type="project" value="UniProtKB-KW"/>
</dbReference>
<dbReference type="Pfam" id="PF05485">
    <property type="entry name" value="THAP"/>
    <property type="match status" value="1"/>
</dbReference>
<dbReference type="SMART" id="SM00980">
    <property type="entry name" value="THAP"/>
    <property type="match status" value="1"/>
</dbReference>
<dbReference type="GO" id="GO:0003677">
    <property type="term" value="F:DNA binding"/>
    <property type="evidence" value="ECO:0007669"/>
    <property type="project" value="UniProtKB-UniRule"/>
</dbReference>
<feature type="region of interest" description="Disordered" evidence="7">
    <location>
        <begin position="88"/>
        <end position="123"/>
    </location>
</feature>
<dbReference type="SUPFAM" id="SSF57716">
    <property type="entry name" value="Glucocorticoid receptor-like (DNA-binding domain)"/>
    <property type="match status" value="1"/>
</dbReference>
<dbReference type="OrthoDB" id="6381412at2759"/>
<evidence type="ECO:0000256" key="1">
    <source>
        <dbReference type="ARBA" id="ARBA00022723"/>
    </source>
</evidence>
<dbReference type="InterPro" id="IPR006612">
    <property type="entry name" value="THAP_Znf"/>
</dbReference>
<dbReference type="SMART" id="SM00692">
    <property type="entry name" value="DM3"/>
    <property type="match status" value="1"/>
</dbReference>
<feature type="domain" description="THAP-type" evidence="8">
    <location>
        <begin position="1"/>
        <end position="83"/>
    </location>
</feature>
<reference evidence="9 10" key="1">
    <citation type="journal article" date="2018" name="Nat. Ecol. Evol.">
        <title>Genomic signatures of mitonuclear coevolution across populations of Tigriopus californicus.</title>
        <authorList>
            <person name="Barreto F.S."/>
            <person name="Watson E.T."/>
            <person name="Lima T.G."/>
            <person name="Willett C.S."/>
            <person name="Edmands S."/>
            <person name="Li W."/>
            <person name="Burton R.S."/>
        </authorList>
    </citation>
    <scope>NUCLEOTIDE SEQUENCE [LARGE SCALE GENOMIC DNA]</scope>
    <source>
        <strain evidence="9 10">San Diego</strain>
    </source>
</reference>
<keyword evidence="6" id="KW-0175">Coiled coil</keyword>
<dbReference type="PANTHER" id="PTHR47696">
    <property type="entry name" value="THAP DOMAIN-CONTAINING PROTEIN 2"/>
    <property type="match status" value="1"/>
</dbReference>
<comment type="caution">
    <text evidence="9">The sequence shown here is derived from an EMBL/GenBank/DDBJ whole genome shotgun (WGS) entry which is preliminary data.</text>
</comment>
<feature type="compositionally biased region" description="Basic and acidic residues" evidence="7">
    <location>
        <begin position="109"/>
        <end position="123"/>
    </location>
</feature>
<evidence type="ECO:0000313" key="10">
    <source>
        <dbReference type="Proteomes" id="UP000318571"/>
    </source>
</evidence>
<evidence type="ECO:0000313" key="9">
    <source>
        <dbReference type="EMBL" id="TRY72242.1"/>
    </source>
</evidence>
<dbReference type="Gene3D" id="6.20.210.20">
    <property type="entry name" value="THAP domain"/>
    <property type="match status" value="1"/>
</dbReference>
<gene>
    <name evidence="9" type="ORF">TCAL_16139</name>
</gene>
<keyword evidence="2 5" id="KW-0863">Zinc-finger</keyword>
<dbReference type="PROSITE" id="PS50950">
    <property type="entry name" value="ZF_THAP"/>
    <property type="match status" value="1"/>
</dbReference>
<keyword evidence="4 5" id="KW-0238">DNA-binding</keyword>
<keyword evidence="3" id="KW-0862">Zinc</keyword>
<keyword evidence="10" id="KW-1185">Reference proteome</keyword>
<name>A0A553P3N2_TIGCA</name>
<dbReference type="AlphaFoldDB" id="A0A553P3N2"/>
<keyword evidence="1" id="KW-0479">Metal-binding</keyword>
<dbReference type="PANTHER" id="PTHR47696:SF1">
    <property type="entry name" value="THAP DOMAIN-CONTAINING PROTEIN 2"/>
    <property type="match status" value="1"/>
</dbReference>
<organism evidence="9 10">
    <name type="scientific">Tigriopus californicus</name>
    <name type="common">Marine copepod</name>
    <dbReference type="NCBI Taxonomy" id="6832"/>
    <lineage>
        <taxon>Eukaryota</taxon>
        <taxon>Metazoa</taxon>
        <taxon>Ecdysozoa</taxon>
        <taxon>Arthropoda</taxon>
        <taxon>Crustacea</taxon>
        <taxon>Multicrustacea</taxon>
        <taxon>Hexanauplia</taxon>
        <taxon>Copepoda</taxon>
        <taxon>Harpacticoida</taxon>
        <taxon>Harpacticidae</taxon>
        <taxon>Tigriopus</taxon>
    </lineage>
</organism>
<evidence type="ECO:0000256" key="2">
    <source>
        <dbReference type="ARBA" id="ARBA00022771"/>
    </source>
</evidence>
<evidence type="ECO:0000256" key="7">
    <source>
        <dbReference type="SAM" id="MobiDB-lite"/>
    </source>
</evidence>
<dbReference type="OMA" id="MRIGIAQ"/>
<proteinExistence type="predicted"/>
<dbReference type="Proteomes" id="UP000318571">
    <property type="component" value="Chromosome 7"/>
</dbReference>
<sequence>MVHCAAINCTNNQTTASKDISFHRFPSNKTQRDIWVQRIKRDGFKPTRTSYLCSRHFSANSYYPFVCDRKRRDLKKSAVPTIFNFPDIDGLPSPRGTRRRPAPRVRGVPPDRSDPDKKPWLENEPKLQVPKTNMDHCAYSLKEPRQIIQDREALLKRIERQQKLIKRLQKSNSKQKKTIRILRHTVKALTKTSYASDTECKREY</sequence>
<evidence type="ECO:0000259" key="8">
    <source>
        <dbReference type="PROSITE" id="PS50950"/>
    </source>
</evidence>
<accession>A0A553P3N2</accession>
<evidence type="ECO:0000256" key="4">
    <source>
        <dbReference type="ARBA" id="ARBA00023125"/>
    </source>
</evidence>
<feature type="coiled-coil region" evidence="6">
    <location>
        <begin position="151"/>
        <end position="178"/>
    </location>
</feature>
<dbReference type="EMBL" id="VCGU01000008">
    <property type="protein sequence ID" value="TRY72242.1"/>
    <property type="molecule type" value="Genomic_DNA"/>
</dbReference>
<protein>
    <recommendedName>
        <fullName evidence="8">THAP-type domain-containing protein</fullName>
    </recommendedName>
</protein>
<evidence type="ECO:0000256" key="5">
    <source>
        <dbReference type="PROSITE-ProRule" id="PRU00309"/>
    </source>
</evidence>